<comment type="caution">
    <text evidence="2">The sequence shown here is derived from an EMBL/GenBank/DDBJ whole genome shotgun (WGS) entry which is preliminary data.</text>
</comment>
<dbReference type="InterPro" id="IPR003347">
    <property type="entry name" value="JmjC_dom"/>
</dbReference>
<organism evidence="2 3">
    <name type="scientific">Flavivirga algicola</name>
    <dbReference type="NCBI Taxonomy" id="2729136"/>
    <lineage>
        <taxon>Bacteria</taxon>
        <taxon>Pseudomonadati</taxon>
        <taxon>Bacteroidota</taxon>
        <taxon>Flavobacteriia</taxon>
        <taxon>Flavobacteriales</taxon>
        <taxon>Flavobacteriaceae</taxon>
        <taxon>Flavivirga</taxon>
    </lineage>
</organism>
<evidence type="ECO:0000313" key="3">
    <source>
        <dbReference type="Proteomes" id="UP000746690"/>
    </source>
</evidence>
<dbReference type="PROSITE" id="PS51184">
    <property type="entry name" value="JMJC"/>
    <property type="match status" value="1"/>
</dbReference>
<evidence type="ECO:0000313" key="2">
    <source>
        <dbReference type="EMBL" id="NMH89581.1"/>
    </source>
</evidence>
<sequence length="334" mass="38482">MMTIPPKLFFIYLRRQLLENPELNIKSEAKIRKRLNKKNESLPLGKTVEVERVHIKDFVLDDWITAKKFRKPFVVEGIYDGNNVLNWEDLKTKYSDCIVPVHEEAEISKKWQYVIPKKQSIGEAVSKIEKGQMANVVSSSQIFVDYPEVLERLNVKKLNALFDMKVLRNEIFIGGKGSGSAFHCAGGSNFFLMANGKKRWVFVDPKDTLAMYPTVGRKKSSAFFGSPISTTSKNEDYPLFDKVTKYHTVLNQGDLLFNPPWWWHEVYNVEDSIGIPMRSAGIPFFNHIGGRSVFFSTLYILSNNHIKNFWELRRKTIQTDDIPNDSFGGRDTNE</sequence>
<evidence type="ECO:0000259" key="1">
    <source>
        <dbReference type="PROSITE" id="PS51184"/>
    </source>
</evidence>
<protein>
    <recommendedName>
        <fullName evidence="1">JmjC domain-containing protein</fullName>
    </recommendedName>
</protein>
<dbReference type="InterPro" id="IPR041667">
    <property type="entry name" value="Cupin_8"/>
</dbReference>
<dbReference type="Proteomes" id="UP000746690">
    <property type="component" value="Unassembled WGS sequence"/>
</dbReference>
<name>A0ABX1S119_9FLAO</name>
<dbReference type="RefSeq" id="WP_169676687.1">
    <property type="nucleotide sequence ID" value="NZ_JABBHF010000013.1"/>
</dbReference>
<dbReference type="Pfam" id="PF13621">
    <property type="entry name" value="Cupin_8"/>
    <property type="match status" value="1"/>
</dbReference>
<dbReference type="SUPFAM" id="SSF51197">
    <property type="entry name" value="Clavaminate synthase-like"/>
    <property type="match status" value="1"/>
</dbReference>
<keyword evidence="3" id="KW-1185">Reference proteome</keyword>
<dbReference type="EMBL" id="JABBHF010000013">
    <property type="protein sequence ID" value="NMH89581.1"/>
    <property type="molecule type" value="Genomic_DNA"/>
</dbReference>
<dbReference type="PANTHER" id="PTHR12461">
    <property type="entry name" value="HYPOXIA-INDUCIBLE FACTOR 1 ALPHA INHIBITOR-RELATED"/>
    <property type="match status" value="1"/>
</dbReference>
<proteinExistence type="predicted"/>
<gene>
    <name evidence="2" type="ORF">HHX25_18890</name>
</gene>
<reference evidence="2 3" key="1">
    <citation type="submission" date="2020-04" db="EMBL/GenBank/DDBJ databases">
        <title>A Flavivirga sp. nov.</title>
        <authorList>
            <person name="Sun X."/>
        </authorList>
    </citation>
    <scope>NUCLEOTIDE SEQUENCE [LARGE SCALE GENOMIC DNA]</scope>
    <source>
        <strain evidence="2 3">Y03</strain>
    </source>
</reference>
<feature type="domain" description="JmjC" evidence="1">
    <location>
        <begin position="135"/>
        <end position="312"/>
    </location>
</feature>
<accession>A0ABX1S119</accession>
<dbReference type="Gene3D" id="2.60.120.650">
    <property type="entry name" value="Cupin"/>
    <property type="match status" value="1"/>
</dbReference>
<dbReference type="PANTHER" id="PTHR12461:SF105">
    <property type="entry name" value="HYPOXIA-INDUCIBLE FACTOR 1-ALPHA INHIBITOR"/>
    <property type="match status" value="1"/>
</dbReference>